<name>A0A1A6HUF0_NEOLE</name>
<dbReference type="STRING" id="56216.A0A1A6HUF0"/>
<dbReference type="InterPro" id="IPR001898">
    <property type="entry name" value="SLC13A/DASS"/>
</dbReference>
<feature type="transmembrane region" description="Helical" evidence="10">
    <location>
        <begin position="91"/>
        <end position="112"/>
    </location>
</feature>
<comment type="subcellular location">
    <subcellularLocation>
        <location evidence="1">Membrane</location>
        <topology evidence="1">Multi-pass membrane protein</topology>
    </subcellularLocation>
</comment>
<feature type="transmembrane region" description="Helical" evidence="10">
    <location>
        <begin position="464"/>
        <end position="482"/>
    </location>
</feature>
<dbReference type="EMBL" id="LZPO01017281">
    <property type="protein sequence ID" value="OBS81367.1"/>
    <property type="molecule type" value="Genomic_DNA"/>
</dbReference>
<evidence type="ECO:0000313" key="11">
    <source>
        <dbReference type="EMBL" id="OBS81367.1"/>
    </source>
</evidence>
<gene>
    <name evidence="11" type="ORF">A6R68_20469</name>
</gene>
<keyword evidence="3 10" id="KW-0812">Transmembrane</keyword>
<dbReference type="Proteomes" id="UP000092124">
    <property type="component" value="Unassembled WGS sequence"/>
</dbReference>
<evidence type="ECO:0000256" key="9">
    <source>
        <dbReference type="ARBA" id="ARBA00023201"/>
    </source>
</evidence>
<evidence type="ECO:0000256" key="3">
    <source>
        <dbReference type="ARBA" id="ARBA00022692"/>
    </source>
</evidence>
<keyword evidence="4" id="KW-0769">Symport</keyword>
<keyword evidence="9" id="KW-0739">Sodium transport</keyword>
<evidence type="ECO:0000256" key="2">
    <source>
        <dbReference type="ARBA" id="ARBA00006772"/>
    </source>
</evidence>
<evidence type="ECO:0000256" key="4">
    <source>
        <dbReference type="ARBA" id="ARBA00022847"/>
    </source>
</evidence>
<feature type="transmembrane region" description="Helical" evidence="10">
    <location>
        <begin position="12"/>
        <end position="32"/>
    </location>
</feature>
<evidence type="ECO:0000256" key="5">
    <source>
        <dbReference type="ARBA" id="ARBA00022989"/>
    </source>
</evidence>
<comment type="caution">
    <text evidence="11">The sequence shown here is derived from an EMBL/GenBank/DDBJ whole genome shotgun (WGS) entry which is preliminary data.</text>
</comment>
<keyword evidence="5 10" id="KW-1133">Transmembrane helix</keyword>
<organism evidence="11 12">
    <name type="scientific">Neotoma lepida</name>
    <name type="common">Desert woodrat</name>
    <dbReference type="NCBI Taxonomy" id="56216"/>
    <lineage>
        <taxon>Eukaryota</taxon>
        <taxon>Metazoa</taxon>
        <taxon>Chordata</taxon>
        <taxon>Craniata</taxon>
        <taxon>Vertebrata</taxon>
        <taxon>Euteleostomi</taxon>
        <taxon>Mammalia</taxon>
        <taxon>Eutheria</taxon>
        <taxon>Euarchontoglires</taxon>
        <taxon>Glires</taxon>
        <taxon>Rodentia</taxon>
        <taxon>Myomorpha</taxon>
        <taxon>Muroidea</taxon>
        <taxon>Cricetidae</taxon>
        <taxon>Neotominae</taxon>
        <taxon>Neotoma</taxon>
    </lineage>
</organism>
<dbReference type="Pfam" id="PF00939">
    <property type="entry name" value="Na_sulph_symp"/>
    <property type="match status" value="1"/>
</dbReference>
<keyword evidence="7" id="KW-0406">Ion transport</keyword>
<dbReference type="PANTHER" id="PTHR10283:SF62">
    <property type="entry name" value="NA(+)_DICARBOXYLATE COTRANSPORTER 3"/>
    <property type="match status" value="1"/>
</dbReference>
<dbReference type="CDD" id="cd01115">
    <property type="entry name" value="SLC13_permease"/>
    <property type="match status" value="1"/>
</dbReference>
<evidence type="ECO:0000256" key="7">
    <source>
        <dbReference type="ARBA" id="ARBA00023065"/>
    </source>
</evidence>
<dbReference type="OrthoDB" id="6493944at2759"/>
<feature type="transmembrane region" description="Helical" evidence="10">
    <location>
        <begin position="289"/>
        <end position="311"/>
    </location>
</feature>
<proteinExistence type="inferred from homology"/>
<feature type="transmembrane region" description="Helical" evidence="10">
    <location>
        <begin position="185"/>
        <end position="209"/>
    </location>
</feature>
<reference evidence="11 12" key="1">
    <citation type="submission" date="2016-06" db="EMBL/GenBank/DDBJ databases">
        <title>The Draft Genome Sequence and Annotation of the Desert Woodrat Neotoma lepida.</title>
        <authorList>
            <person name="Campbell M."/>
            <person name="Oakeson K.F."/>
            <person name="Yandell M."/>
            <person name="Halpert J.R."/>
            <person name="Dearing D."/>
        </authorList>
    </citation>
    <scope>NUCLEOTIDE SEQUENCE [LARGE SCALE GENOMIC DNA]</scope>
    <source>
        <strain evidence="11">417</strain>
        <tissue evidence="11">Liver</tissue>
    </source>
</reference>
<evidence type="ECO:0000256" key="6">
    <source>
        <dbReference type="ARBA" id="ARBA00023053"/>
    </source>
</evidence>
<feature type="transmembrane region" description="Helical" evidence="10">
    <location>
        <begin position="426"/>
        <end position="444"/>
    </location>
</feature>
<dbReference type="GO" id="GO:0017153">
    <property type="term" value="F:sodium:dicarboxylate symporter activity"/>
    <property type="evidence" value="ECO:0007669"/>
    <property type="project" value="TreeGrafter"/>
</dbReference>
<comment type="similarity">
    <text evidence="2">Belongs to the SLC13A/DASS transporter (TC 2.A.47) family. NADC subfamily.</text>
</comment>
<keyword evidence="4" id="KW-0813">Transport</keyword>
<evidence type="ECO:0008006" key="13">
    <source>
        <dbReference type="Google" id="ProtNLM"/>
    </source>
</evidence>
<keyword evidence="6" id="KW-0915">Sodium</keyword>
<evidence type="ECO:0000256" key="8">
    <source>
        <dbReference type="ARBA" id="ARBA00023136"/>
    </source>
</evidence>
<sequence length="521" mass="57468">MAVYWCTEALPLSVTALLPIILFPFMGILPSSKVCPQYFLDTNFLFLSGLIMASAIEEWNLHRRIALKVLLLVGVQPARLILGMMVTTSFLSMWLSNTASTAMMLPIANAILKSLFGHRDARKDLHQEGDESTAAVRGNGLRTVPTEMQFFTSSEGGHPEEVEAPLELPIDSKEEEYRRNIWKGFLISIPYSASIGGTATLTGTAPNLILLGQLKSFFPQCDVVNFGSWFIFAFPLMLLFLLVGWLWISFLYGGISWRFAEQAVFVLFCAFAILLFSRDPKFIPGWASLFPPGFVSDAVTGVAIVIILFFFPSQKPSLKWWFDFKAPNSETEPLLSWKKAQETVPWNIILLLGGGFAMAKGCEESGLSAWIGGQLHPLEHVPPVLAVMLITVVIAFFTEFASNTATIIIFLPVLAELAIRLHVHPLYLMIPGTVGCSYAFMLPVSTPPNSIAFASGHLLVKDMVRTGLLMNLMGVLLLSLAMNTWAQSIFQLGTFPDWAKTHSANVTALPPTLTNNTVQIL</sequence>
<dbReference type="GO" id="GO:0005886">
    <property type="term" value="C:plasma membrane"/>
    <property type="evidence" value="ECO:0007669"/>
    <property type="project" value="TreeGrafter"/>
</dbReference>
<feature type="transmembrane region" description="Helical" evidence="10">
    <location>
        <begin position="229"/>
        <end position="252"/>
    </location>
</feature>
<dbReference type="AlphaFoldDB" id="A0A1A6HUF0"/>
<feature type="transmembrane region" description="Helical" evidence="10">
    <location>
        <begin position="381"/>
        <end position="414"/>
    </location>
</feature>
<feature type="transmembrane region" description="Helical" evidence="10">
    <location>
        <begin position="259"/>
        <end position="277"/>
    </location>
</feature>
<feature type="transmembrane region" description="Helical" evidence="10">
    <location>
        <begin position="38"/>
        <end position="56"/>
    </location>
</feature>
<protein>
    <recommendedName>
        <fullName evidence="13">Citrate transporter-like domain-containing protein</fullName>
    </recommendedName>
</protein>
<evidence type="ECO:0000256" key="10">
    <source>
        <dbReference type="SAM" id="Phobius"/>
    </source>
</evidence>
<accession>A0A1A6HUF0</accession>
<feature type="transmembrane region" description="Helical" evidence="10">
    <location>
        <begin position="65"/>
        <end position="85"/>
    </location>
</feature>
<evidence type="ECO:0000313" key="12">
    <source>
        <dbReference type="Proteomes" id="UP000092124"/>
    </source>
</evidence>
<evidence type="ECO:0000256" key="1">
    <source>
        <dbReference type="ARBA" id="ARBA00004141"/>
    </source>
</evidence>
<dbReference type="GO" id="GO:0015137">
    <property type="term" value="F:citrate transmembrane transporter activity"/>
    <property type="evidence" value="ECO:0007669"/>
    <property type="project" value="TreeGrafter"/>
</dbReference>
<keyword evidence="8 10" id="KW-0472">Membrane</keyword>
<dbReference type="PANTHER" id="PTHR10283">
    <property type="entry name" value="SOLUTE CARRIER FAMILY 13 MEMBER"/>
    <property type="match status" value="1"/>
</dbReference>
<dbReference type="GO" id="GO:0015141">
    <property type="term" value="F:succinate transmembrane transporter activity"/>
    <property type="evidence" value="ECO:0007669"/>
    <property type="project" value="TreeGrafter"/>
</dbReference>
<keyword evidence="12" id="KW-1185">Reference proteome</keyword>